<comment type="caution">
    <text evidence="3">The sequence shown here is derived from an EMBL/GenBank/DDBJ whole genome shotgun (WGS) entry which is preliminary data.</text>
</comment>
<evidence type="ECO:0000313" key="4">
    <source>
        <dbReference type="Proteomes" id="UP000310066"/>
    </source>
</evidence>
<dbReference type="EMBL" id="JAUJLE010000065">
    <property type="protein sequence ID" value="KAK0991854.1"/>
    <property type="molecule type" value="Genomic_DNA"/>
</dbReference>
<dbReference type="Proteomes" id="UP001175353">
    <property type="component" value="Unassembled WGS sequence"/>
</dbReference>
<protein>
    <submittedName>
        <fullName evidence="3">Uncharacterized protein</fullName>
    </submittedName>
</protein>
<gene>
    <name evidence="3" type="ORF">B0A54_02781</name>
    <name evidence="2" type="ORF">LTR91_008476</name>
</gene>
<dbReference type="AlphaFoldDB" id="A0A4U0VEI4"/>
<dbReference type="Proteomes" id="UP000310066">
    <property type="component" value="Unassembled WGS sequence"/>
</dbReference>
<organism evidence="3 4">
    <name type="scientific">Friedmanniomyces endolithicus</name>
    <dbReference type="NCBI Taxonomy" id="329885"/>
    <lineage>
        <taxon>Eukaryota</taxon>
        <taxon>Fungi</taxon>
        <taxon>Dikarya</taxon>
        <taxon>Ascomycota</taxon>
        <taxon>Pezizomycotina</taxon>
        <taxon>Dothideomycetes</taxon>
        <taxon>Dothideomycetidae</taxon>
        <taxon>Mycosphaerellales</taxon>
        <taxon>Teratosphaeriaceae</taxon>
        <taxon>Friedmanniomyces</taxon>
    </lineage>
</organism>
<reference evidence="2" key="2">
    <citation type="submission" date="2023-06" db="EMBL/GenBank/DDBJ databases">
        <title>Black Yeasts Isolated from many extreme environments.</title>
        <authorList>
            <person name="Coleine C."/>
            <person name="Stajich J.E."/>
            <person name="Selbmann L."/>
        </authorList>
    </citation>
    <scope>NUCLEOTIDE SEQUENCE</scope>
    <source>
        <strain evidence="2">CCFEE 5200</strain>
    </source>
</reference>
<dbReference type="OrthoDB" id="3827598at2759"/>
<proteinExistence type="predicted"/>
<accession>A0A4U0VEI4</accession>
<dbReference type="EMBL" id="NAJP01000006">
    <property type="protein sequence ID" value="TKA47303.1"/>
    <property type="molecule type" value="Genomic_DNA"/>
</dbReference>
<evidence type="ECO:0000313" key="3">
    <source>
        <dbReference type="EMBL" id="TKA47303.1"/>
    </source>
</evidence>
<evidence type="ECO:0000256" key="1">
    <source>
        <dbReference type="SAM" id="MobiDB-lite"/>
    </source>
</evidence>
<sequence length="325" mass="36121">MTHVYSVFAYGHITDEEVPSFGEQYVLTFTEATCGNKPLCKSRDPAWYANKLRTMTLTKYDGPEALDTQINTLLANAKQALADFNAIGSSFTFDEIDRTATPGVVAWPLQTAKSSQRAILHFVLDLPFINDLRIHIRHFAHRPSHPMFLIVARSLAERAVISAETRVQGLGETVERLRRIALLRTTYPLSSRTLTDYDAELCVAEMAALRISGPEGEEMLRRPLTPSSLADAEALRDQVVGSAAPVAFRRRTPASSLVKPRDVLAEVNAILAMCQYEYVRDFRVRQELRAAGGRGLKRPASDGLRVSTGRGTKRVRLQPVRGVRA</sequence>
<evidence type="ECO:0000313" key="2">
    <source>
        <dbReference type="EMBL" id="KAK0991854.1"/>
    </source>
</evidence>
<evidence type="ECO:0000313" key="5">
    <source>
        <dbReference type="Proteomes" id="UP001175353"/>
    </source>
</evidence>
<reference evidence="3 4" key="1">
    <citation type="submission" date="2017-03" db="EMBL/GenBank/DDBJ databases">
        <title>Genomes of endolithic fungi from Antarctica.</title>
        <authorList>
            <person name="Coleine C."/>
            <person name="Masonjones S."/>
            <person name="Stajich J.E."/>
        </authorList>
    </citation>
    <scope>NUCLEOTIDE SEQUENCE [LARGE SCALE GENOMIC DNA]</scope>
    <source>
        <strain evidence="3 4">CCFEE 5311</strain>
    </source>
</reference>
<name>A0A4U0VEI4_9PEZI</name>
<feature type="region of interest" description="Disordered" evidence="1">
    <location>
        <begin position="294"/>
        <end position="313"/>
    </location>
</feature>
<keyword evidence="5" id="KW-1185">Reference proteome</keyword>